<dbReference type="OrthoDB" id="10334718at2759"/>
<dbReference type="EMBL" id="FN653016">
    <property type="protein sequence ID" value="CBY07227.1"/>
    <property type="molecule type" value="Genomic_DNA"/>
</dbReference>
<organism evidence="1">
    <name type="scientific">Oikopleura dioica</name>
    <name type="common">Tunicate</name>
    <dbReference type="NCBI Taxonomy" id="34765"/>
    <lineage>
        <taxon>Eukaryota</taxon>
        <taxon>Metazoa</taxon>
        <taxon>Chordata</taxon>
        <taxon>Tunicata</taxon>
        <taxon>Appendicularia</taxon>
        <taxon>Copelata</taxon>
        <taxon>Oikopleuridae</taxon>
        <taxon>Oikopleura</taxon>
    </lineage>
</organism>
<dbReference type="SUPFAM" id="SSF56112">
    <property type="entry name" value="Protein kinase-like (PK-like)"/>
    <property type="match status" value="1"/>
</dbReference>
<dbReference type="Proteomes" id="UP000001307">
    <property type="component" value="Unassembled WGS sequence"/>
</dbReference>
<dbReference type="Pfam" id="PF01633">
    <property type="entry name" value="Choline_kinase"/>
    <property type="match status" value="1"/>
</dbReference>
<protein>
    <recommendedName>
        <fullName evidence="3">Aminoglycoside phosphotransferase domain-containing protein</fullName>
    </recommendedName>
</protein>
<dbReference type="InterPro" id="IPR011009">
    <property type="entry name" value="Kinase-like_dom_sf"/>
</dbReference>
<proteinExistence type="predicted"/>
<dbReference type="AlphaFoldDB" id="E4WU82"/>
<keyword evidence="2" id="KW-1185">Reference proteome</keyword>
<dbReference type="InParanoid" id="E4WU82"/>
<evidence type="ECO:0000313" key="2">
    <source>
        <dbReference type="Proteomes" id="UP000001307"/>
    </source>
</evidence>
<dbReference type="Gene3D" id="3.90.1200.10">
    <property type="match status" value="1"/>
</dbReference>
<name>E4WU82_OIKDI</name>
<sequence>MKNFAKQAASSFTLRPGEIFCDHEKTDYEKVAKTISTRLPPARENPKLLGEGFDTLCFKHGERAIKILKTGNFDERSYKIRKAILEDQLGRKLYEYSNRNFYPEGRCFVPVEIEDFLEGEAVPKGVHDKEGLSSIARQLALIHQSSPVKIDKTRWEQISRITSSNNNNPHFRRHLKHPDFNPSWKYLEETLGLQKEETIAKLLGILDGIDKEDICFCHNDIWGDNIIRNGKELFVIDFGDADWGFRGWDLAYFLLHNQSLENLDEIDLFLDAYISSFDKDPVEFKQHLSAQLNLFVPYLLVGKYNTKFNVQILNNNDFLIYYN</sequence>
<gene>
    <name evidence="1" type="ORF">GSOID_T00006316001</name>
</gene>
<accession>E4WU82</accession>
<reference evidence="1" key="1">
    <citation type="journal article" date="2010" name="Science">
        <title>Plasticity of animal genome architecture unmasked by rapid evolution of a pelagic tunicate.</title>
        <authorList>
            <person name="Denoeud F."/>
            <person name="Henriet S."/>
            <person name="Mungpakdee S."/>
            <person name="Aury J.M."/>
            <person name="Da Silva C."/>
            <person name="Brinkmann H."/>
            <person name="Mikhaleva J."/>
            <person name="Olsen L.C."/>
            <person name="Jubin C."/>
            <person name="Canestro C."/>
            <person name="Bouquet J.M."/>
            <person name="Danks G."/>
            <person name="Poulain J."/>
            <person name="Campsteijn C."/>
            <person name="Adamski M."/>
            <person name="Cross I."/>
            <person name="Yadetie F."/>
            <person name="Muffato M."/>
            <person name="Louis A."/>
            <person name="Butcher S."/>
            <person name="Tsagkogeorga G."/>
            <person name="Konrad A."/>
            <person name="Singh S."/>
            <person name="Jensen M.F."/>
            <person name="Cong E.H."/>
            <person name="Eikeseth-Otteraa H."/>
            <person name="Noel B."/>
            <person name="Anthouard V."/>
            <person name="Porcel B.M."/>
            <person name="Kachouri-Lafond R."/>
            <person name="Nishino A."/>
            <person name="Ugolini M."/>
            <person name="Chourrout P."/>
            <person name="Nishida H."/>
            <person name="Aasland R."/>
            <person name="Huzurbazar S."/>
            <person name="Westhof E."/>
            <person name="Delsuc F."/>
            <person name="Lehrach H."/>
            <person name="Reinhardt R."/>
            <person name="Weissenbach J."/>
            <person name="Roy S.W."/>
            <person name="Artiguenave F."/>
            <person name="Postlethwait J.H."/>
            <person name="Manak J.R."/>
            <person name="Thompson E.M."/>
            <person name="Jaillon O."/>
            <person name="Du Pasquier L."/>
            <person name="Boudinot P."/>
            <person name="Liberles D.A."/>
            <person name="Volff J.N."/>
            <person name="Philippe H."/>
            <person name="Lenhard B."/>
            <person name="Roest Crollius H."/>
            <person name="Wincker P."/>
            <person name="Chourrout D."/>
        </authorList>
    </citation>
    <scope>NUCLEOTIDE SEQUENCE [LARGE SCALE GENOMIC DNA]</scope>
</reference>
<evidence type="ECO:0000313" key="1">
    <source>
        <dbReference type="EMBL" id="CBY07227.1"/>
    </source>
</evidence>
<evidence type="ECO:0008006" key="3">
    <source>
        <dbReference type="Google" id="ProtNLM"/>
    </source>
</evidence>